<protein>
    <submittedName>
        <fullName evidence="1">Uncharacterized protein</fullName>
    </submittedName>
</protein>
<accession>A0ACC2J3C9</accession>
<dbReference type="Proteomes" id="UP001153334">
    <property type="component" value="Unassembled WGS sequence"/>
</dbReference>
<comment type="caution">
    <text evidence="1">The sequence shown here is derived from an EMBL/GenBank/DDBJ whole genome shotgun (WGS) entry which is preliminary data.</text>
</comment>
<organism evidence="1 2">
    <name type="scientific">Nemania bipapillata</name>
    <dbReference type="NCBI Taxonomy" id="110536"/>
    <lineage>
        <taxon>Eukaryota</taxon>
        <taxon>Fungi</taxon>
        <taxon>Dikarya</taxon>
        <taxon>Ascomycota</taxon>
        <taxon>Pezizomycotina</taxon>
        <taxon>Sordariomycetes</taxon>
        <taxon>Xylariomycetidae</taxon>
        <taxon>Xylariales</taxon>
        <taxon>Xylariaceae</taxon>
        <taxon>Nemania</taxon>
    </lineage>
</organism>
<evidence type="ECO:0000313" key="2">
    <source>
        <dbReference type="Proteomes" id="UP001153334"/>
    </source>
</evidence>
<proteinExistence type="predicted"/>
<dbReference type="EMBL" id="JAPESX010000315">
    <property type="protein sequence ID" value="KAJ8121949.1"/>
    <property type="molecule type" value="Genomic_DNA"/>
</dbReference>
<evidence type="ECO:0000313" key="1">
    <source>
        <dbReference type="EMBL" id="KAJ8121949.1"/>
    </source>
</evidence>
<name>A0ACC2J3C9_9PEZI</name>
<reference evidence="1" key="1">
    <citation type="submission" date="2022-11" db="EMBL/GenBank/DDBJ databases">
        <title>Genome Sequence of Nemania bipapillata.</title>
        <authorList>
            <person name="Buettner E."/>
        </authorList>
    </citation>
    <scope>NUCLEOTIDE SEQUENCE</scope>
    <source>
        <strain evidence="1">CP14</strain>
    </source>
</reference>
<sequence>MLRQLRTPLPNPINSMASNIISSSRSMVNISLTSRIKLTHRIPNMASMLNTSNSSINMRNISHNHNTTNSIMLHLSRLRSI</sequence>
<gene>
    <name evidence="1" type="ORF">ONZ43_g1730</name>
</gene>
<keyword evidence="2" id="KW-1185">Reference proteome</keyword>